<dbReference type="Pfam" id="PF13439">
    <property type="entry name" value="Glyco_transf_4"/>
    <property type="match status" value="1"/>
</dbReference>
<dbReference type="RefSeq" id="WP_014808828.1">
    <property type="nucleotide sequence ID" value="NC_018025.1"/>
</dbReference>
<dbReference type="KEGG" id="dti:Desti_0953"/>
<feature type="domain" description="Glycosyl transferase family 1" evidence="1">
    <location>
        <begin position="179"/>
        <end position="339"/>
    </location>
</feature>
<dbReference type="EMBL" id="CP003360">
    <property type="protein sequence ID" value="AFM23672.1"/>
    <property type="molecule type" value="Genomic_DNA"/>
</dbReference>
<dbReference type="HOGENOM" id="CLU_009583_2_1_7"/>
<evidence type="ECO:0000313" key="3">
    <source>
        <dbReference type="EMBL" id="AFM23672.1"/>
    </source>
</evidence>
<evidence type="ECO:0000313" key="4">
    <source>
        <dbReference type="Proteomes" id="UP000006055"/>
    </source>
</evidence>
<sequence>MDPRILVISAADKNDRSAYTHRILKLAECLEERSVRCDFFFMPNNPPLDTETTASLFMPFWLRKLNQYDLIYCGAQEAGQTLFFCGHFVRPPKLLDIHGDVIAQSALANELETGGKKRTASLRVEMIDRLAMACADHFLTVSTFQTEVFLKRGIPPERISLIRNGVDLDLFQPLPQPKEPLYTFAYIGEFQSWQGIDNLIKSFQLVQTPSIKMLVVGFRECDRPIKEVFREKFGSRVELVDRTDRNTLVDLVRSVSILMIPRVEHNAIKHAFPTKFAEYAAMGRPVLVNDVDETARFVQKYACGFVSKPTPEGMAAVMHRASEVPYEKLAEMGQRSRKMAEENFSWPKIGDEYFRVVMKLISAFRKGQRL</sequence>
<evidence type="ECO:0000259" key="1">
    <source>
        <dbReference type="Pfam" id="PF00534"/>
    </source>
</evidence>
<dbReference type="PANTHER" id="PTHR12526">
    <property type="entry name" value="GLYCOSYLTRANSFERASE"/>
    <property type="match status" value="1"/>
</dbReference>
<organism evidence="3 4">
    <name type="scientific">Desulfomonile tiedjei (strain ATCC 49306 / DSM 6799 / DCB-1)</name>
    <dbReference type="NCBI Taxonomy" id="706587"/>
    <lineage>
        <taxon>Bacteria</taxon>
        <taxon>Pseudomonadati</taxon>
        <taxon>Thermodesulfobacteriota</taxon>
        <taxon>Desulfomonilia</taxon>
        <taxon>Desulfomonilales</taxon>
        <taxon>Desulfomonilaceae</taxon>
        <taxon>Desulfomonile</taxon>
    </lineage>
</organism>
<name>I4C281_DESTA</name>
<dbReference type="InterPro" id="IPR001296">
    <property type="entry name" value="Glyco_trans_1"/>
</dbReference>
<gene>
    <name evidence="3" type="ordered locus">Desti_0953</name>
</gene>
<dbReference type="Pfam" id="PF00534">
    <property type="entry name" value="Glycos_transf_1"/>
    <property type="match status" value="1"/>
</dbReference>
<proteinExistence type="predicted"/>
<feature type="domain" description="Glycosyltransferase subfamily 4-like N-terminal" evidence="2">
    <location>
        <begin position="35"/>
        <end position="169"/>
    </location>
</feature>
<dbReference type="InterPro" id="IPR028098">
    <property type="entry name" value="Glyco_trans_4-like_N"/>
</dbReference>
<reference evidence="4" key="1">
    <citation type="submission" date="2012-06" db="EMBL/GenBank/DDBJ databases">
        <title>Complete sequence of chromosome of Desulfomonile tiedjei DSM 6799.</title>
        <authorList>
            <person name="Lucas S."/>
            <person name="Copeland A."/>
            <person name="Lapidus A."/>
            <person name="Glavina del Rio T."/>
            <person name="Dalin E."/>
            <person name="Tice H."/>
            <person name="Bruce D."/>
            <person name="Goodwin L."/>
            <person name="Pitluck S."/>
            <person name="Peters L."/>
            <person name="Ovchinnikova G."/>
            <person name="Zeytun A."/>
            <person name="Lu M."/>
            <person name="Kyrpides N."/>
            <person name="Mavromatis K."/>
            <person name="Ivanova N."/>
            <person name="Brettin T."/>
            <person name="Detter J.C."/>
            <person name="Han C."/>
            <person name="Larimer F."/>
            <person name="Land M."/>
            <person name="Hauser L."/>
            <person name="Markowitz V."/>
            <person name="Cheng J.-F."/>
            <person name="Hugenholtz P."/>
            <person name="Woyke T."/>
            <person name="Wu D."/>
            <person name="Spring S."/>
            <person name="Schroeder M."/>
            <person name="Brambilla E."/>
            <person name="Klenk H.-P."/>
            <person name="Eisen J.A."/>
        </authorList>
    </citation>
    <scope>NUCLEOTIDE SEQUENCE [LARGE SCALE GENOMIC DNA]</scope>
    <source>
        <strain evidence="4">ATCC 49306 / DSM 6799 / DCB-1</strain>
    </source>
</reference>
<dbReference type="AlphaFoldDB" id="I4C281"/>
<protein>
    <submittedName>
        <fullName evidence="3">Glycosyltransferase</fullName>
    </submittedName>
</protein>
<dbReference type="Gene3D" id="3.40.50.2000">
    <property type="entry name" value="Glycogen Phosphorylase B"/>
    <property type="match status" value="2"/>
</dbReference>
<dbReference type="GO" id="GO:0016757">
    <property type="term" value="F:glycosyltransferase activity"/>
    <property type="evidence" value="ECO:0007669"/>
    <property type="project" value="InterPro"/>
</dbReference>
<accession>I4C281</accession>
<dbReference type="SUPFAM" id="SSF53756">
    <property type="entry name" value="UDP-Glycosyltransferase/glycogen phosphorylase"/>
    <property type="match status" value="1"/>
</dbReference>
<dbReference type="Proteomes" id="UP000006055">
    <property type="component" value="Chromosome"/>
</dbReference>
<dbReference type="STRING" id="706587.Desti_0953"/>
<evidence type="ECO:0000259" key="2">
    <source>
        <dbReference type="Pfam" id="PF13439"/>
    </source>
</evidence>
<dbReference type="eggNOG" id="COG0438">
    <property type="taxonomic scope" value="Bacteria"/>
</dbReference>
<keyword evidence="4" id="KW-1185">Reference proteome</keyword>
<keyword evidence="3" id="KW-0808">Transferase</keyword>
<dbReference type="OrthoDB" id="9803091at2"/>